<keyword evidence="2" id="KW-1185">Reference proteome</keyword>
<sequence length="48" mass="5677">MSCHLFIKNYTATAISSKSKSQLRRLVEIIERAWYDTPNFQIGVKWNM</sequence>
<protein>
    <submittedName>
        <fullName evidence="1">Uncharacterized protein</fullName>
    </submittedName>
</protein>
<organism evidence="1 2">
    <name type="scientific">Paenibacillus curdlanolyticus YK9</name>
    <dbReference type="NCBI Taxonomy" id="717606"/>
    <lineage>
        <taxon>Bacteria</taxon>
        <taxon>Bacillati</taxon>
        <taxon>Bacillota</taxon>
        <taxon>Bacilli</taxon>
        <taxon>Bacillales</taxon>
        <taxon>Paenibacillaceae</taxon>
        <taxon>Paenibacillus</taxon>
    </lineage>
</organism>
<dbReference type="EMBL" id="AEDD01000002">
    <property type="protein sequence ID" value="EFM12151.1"/>
    <property type="molecule type" value="Genomic_DNA"/>
</dbReference>
<proteinExistence type="predicted"/>
<gene>
    <name evidence="1" type="ORF">PaecuDRAFT_0831</name>
</gene>
<evidence type="ECO:0000313" key="1">
    <source>
        <dbReference type="EMBL" id="EFM12151.1"/>
    </source>
</evidence>
<dbReference type="STRING" id="717606.PaecuDRAFT_0831"/>
<dbReference type="Proteomes" id="UP000005387">
    <property type="component" value="Unassembled WGS sequence"/>
</dbReference>
<evidence type="ECO:0000313" key="2">
    <source>
        <dbReference type="Proteomes" id="UP000005387"/>
    </source>
</evidence>
<name>E0I5A9_9BACL</name>
<accession>E0I5A9</accession>
<dbReference type="AlphaFoldDB" id="E0I5A9"/>
<reference evidence="1 2" key="1">
    <citation type="submission" date="2010-07" db="EMBL/GenBank/DDBJ databases">
        <title>The draft genome of Paenibacillus curdlanolyticus YK9.</title>
        <authorList>
            <consortium name="US DOE Joint Genome Institute (JGI-PGF)"/>
            <person name="Lucas S."/>
            <person name="Copeland A."/>
            <person name="Lapidus A."/>
            <person name="Cheng J.-F."/>
            <person name="Bruce D."/>
            <person name="Goodwin L."/>
            <person name="Pitluck S."/>
            <person name="Land M.L."/>
            <person name="Hauser L."/>
            <person name="Chang Y.-J."/>
            <person name="Jeffries C."/>
            <person name="Anderson I.J."/>
            <person name="Johnson E."/>
            <person name="Loganathan U."/>
            <person name="Mulhopadhyay B."/>
            <person name="Kyrpides N."/>
            <person name="Woyke T.J."/>
        </authorList>
    </citation>
    <scope>NUCLEOTIDE SEQUENCE [LARGE SCALE GENOMIC DNA]</scope>
    <source>
        <strain evidence="1 2">YK9</strain>
    </source>
</reference>